<dbReference type="Proteomes" id="UP000054217">
    <property type="component" value="Unassembled WGS sequence"/>
</dbReference>
<reference evidence="2 3" key="1">
    <citation type="submission" date="2014-04" db="EMBL/GenBank/DDBJ databases">
        <authorList>
            <consortium name="DOE Joint Genome Institute"/>
            <person name="Kuo A."/>
            <person name="Kohler A."/>
            <person name="Costa M.D."/>
            <person name="Nagy L.G."/>
            <person name="Floudas D."/>
            <person name="Copeland A."/>
            <person name="Barry K.W."/>
            <person name="Cichocki N."/>
            <person name="Veneault-Fourrey C."/>
            <person name="LaButti K."/>
            <person name="Lindquist E.A."/>
            <person name="Lipzen A."/>
            <person name="Lundell T."/>
            <person name="Morin E."/>
            <person name="Murat C."/>
            <person name="Sun H."/>
            <person name="Tunlid A."/>
            <person name="Henrissat B."/>
            <person name="Grigoriev I.V."/>
            <person name="Hibbett D.S."/>
            <person name="Martin F."/>
            <person name="Nordberg H.P."/>
            <person name="Cantor M.N."/>
            <person name="Hua S.X."/>
        </authorList>
    </citation>
    <scope>NUCLEOTIDE SEQUENCE [LARGE SCALE GENOMIC DNA]</scope>
    <source>
        <strain evidence="2 3">Marx 270</strain>
    </source>
</reference>
<dbReference type="HOGENOM" id="CLU_2270206_0_0_1"/>
<feature type="non-terminal residue" evidence="2">
    <location>
        <position position="103"/>
    </location>
</feature>
<keyword evidence="3" id="KW-1185">Reference proteome</keyword>
<name>A0A0C3PLA4_PISTI</name>
<keyword evidence="1" id="KW-1133">Transmembrane helix</keyword>
<reference evidence="3" key="2">
    <citation type="submission" date="2015-01" db="EMBL/GenBank/DDBJ databases">
        <title>Evolutionary Origins and Diversification of the Mycorrhizal Mutualists.</title>
        <authorList>
            <consortium name="DOE Joint Genome Institute"/>
            <consortium name="Mycorrhizal Genomics Consortium"/>
            <person name="Kohler A."/>
            <person name="Kuo A."/>
            <person name="Nagy L.G."/>
            <person name="Floudas D."/>
            <person name="Copeland A."/>
            <person name="Barry K.W."/>
            <person name="Cichocki N."/>
            <person name="Veneault-Fourrey C."/>
            <person name="LaButti K."/>
            <person name="Lindquist E.A."/>
            <person name="Lipzen A."/>
            <person name="Lundell T."/>
            <person name="Morin E."/>
            <person name="Murat C."/>
            <person name="Riley R."/>
            <person name="Ohm R."/>
            <person name="Sun H."/>
            <person name="Tunlid A."/>
            <person name="Henrissat B."/>
            <person name="Grigoriev I.V."/>
            <person name="Hibbett D.S."/>
            <person name="Martin F."/>
        </authorList>
    </citation>
    <scope>NUCLEOTIDE SEQUENCE [LARGE SCALE GENOMIC DNA]</scope>
    <source>
        <strain evidence="3">Marx 270</strain>
    </source>
</reference>
<dbReference type="InParanoid" id="A0A0C3PLA4"/>
<keyword evidence="1" id="KW-0812">Transmembrane</keyword>
<evidence type="ECO:0000256" key="1">
    <source>
        <dbReference type="SAM" id="Phobius"/>
    </source>
</evidence>
<keyword evidence="1" id="KW-0472">Membrane</keyword>
<organism evidence="2 3">
    <name type="scientific">Pisolithus tinctorius Marx 270</name>
    <dbReference type="NCBI Taxonomy" id="870435"/>
    <lineage>
        <taxon>Eukaryota</taxon>
        <taxon>Fungi</taxon>
        <taxon>Dikarya</taxon>
        <taxon>Basidiomycota</taxon>
        <taxon>Agaricomycotina</taxon>
        <taxon>Agaricomycetes</taxon>
        <taxon>Agaricomycetidae</taxon>
        <taxon>Boletales</taxon>
        <taxon>Sclerodermatineae</taxon>
        <taxon>Pisolithaceae</taxon>
        <taxon>Pisolithus</taxon>
    </lineage>
</organism>
<sequence length="103" mass="11366">MGGNPLLFGDNNTHVHERVGLLASSSPVLRSARFSETAQSLHFFNQLALFVSIGELPIRRVYTNMHRLRCGFPHALFSSTPNIAGGSLLLLTYGFLLTQLKKP</sequence>
<dbReference type="EMBL" id="KN831955">
    <property type="protein sequence ID" value="KIO09064.1"/>
    <property type="molecule type" value="Genomic_DNA"/>
</dbReference>
<evidence type="ECO:0000313" key="2">
    <source>
        <dbReference type="EMBL" id="KIO09064.1"/>
    </source>
</evidence>
<gene>
    <name evidence="2" type="ORF">M404DRAFT_996773</name>
</gene>
<feature type="transmembrane region" description="Helical" evidence="1">
    <location>
        <begin position="74"/>
        <end position="96"/>
    </location>
</feature>
<accession>A0A0C3PLA4</accession>
<proteinExistence type="predicted"/>
<evidence type="ECO:0000313" key="3">
    <source>
        <dbReference type="Proteomes" id="UP000054217"/>
    </source>
</evidence>
<protein>
    <submittedName>
        <fullName evidence="2">Uncharacterized protein</fullName>
    </submittedName>
</protein>
<dbReference type="AlphaFoldDB" id="A0A0C3PLA4"/>